<evidence type="ECO:0000313" key="6">
    <source>
        <dbReference type="Proteomes" id="UP001374579"/>
    </source>
</evidence>
<feature type="region of interest" description="Disordered" evidence="4">
    <location>
        <begin position="562"/>
        <end position="687"/>
    </location>
</feature>
<evidence type="ECO:0000256" key="4">
    <source>
        <dbReference type="SAM" id="MobiDB-lite"/>
    </source>
</evidence>
<feature type="coiled-coil region" evidence="3">
    <location>
        <begin position="103"/>
        <end position="243"/>
    </location>
</feature>
<feature type="compositionally biased region" description="Acidic residues" evidence="4">
    <location>
        <begin position="579"/>
        <end position="590"/>
    </location>
</feature>
<dbReference type="InterPro" id="IPR019179">
    <property type="entry name" value="CC149"/>
</dbReference>
<dbReference type="Pfam" id="PF09789">
    <property type="entry name" value="CC149"/>
    <property type="match status" value="1"/>
</dbReference>
<dbReference type="AlphaFoldDB" id="A0AAN9BTC0"/>
<dbReference type="Proteomes" id="UP001374579">
    <property type="component" value="Unassembled WGS sequence"/>
</dbReference>
<keyword evidence="6" id="KW-1185">Reference proteome</keyword>
<feature type="region of interest" description="Disordered" evidence="4">
    <location>
        <begin position="378"/>
        <end position="504"/>
    </location>
</feature>
<accession>A0AAN9BTC0</accession>
<feature type="compositionally biased region" description="Polar residues" evidence="4">
    <location>
        <begin position="421"/>
        <end position="504"/>
    </location>
</feature>
<evidence type="ECO:0000256" key="2">
    <source>
        <dbReference type="ARBA" id="ARBA00023054"/>
    </source>
</evidence>
<feature type="region of interest" description="Disordered" evidence="4">
    <location>
        <begin position="69"/>
        <end position="88"/>
    </location>
</feature>
<organism evidence="5 6">
    <name type="scientific">Littorina saxatilis</name>
    <dbReference type="NCBI Taxonomy" id="31220"/>
    <lineage>
        <taxon>Eukaryota</taxon>
        <taxon>Metazoa</taxon>
        <taxon>Spiralia</taxon>
        <taxon>Lophotrochozoa</taxon>
        <taxon>Mollusca</taxon>
        <taxon>Gastropoda</taxon>
        <taxon>Caenogastropoda</taxon>
        <taxon>Littorinimorpha</taxon>
        <taxon>Littorinoidea</taxon>
        <taxon>Littorinidae</taxon>
        <taxon>Littorina</taxon>
    </lineage>
</organism>
<feature type="compositionally biased region" description="Polar residues" evidence="4">
    <location>
        <begin position="378"/>
        <end position="388"/>
    </location>
</feature>
<evidence type="ECO:0000256" key="1">
    <source>
        <dbReference type="ARBA" id="ARBA00005872"/>
    </source>
</evidence>
<dbReference type="EMBL" id="JBAMIC010000003">
    <property type="protein sequence ID" value="KAK7110984.1"/>
    <property type="molecule type" value="Genomic_DNA"/>
</dbReference>
<comment type="similarity">
    <text evidence="1">Belongs to the CCDC149 family.</text>
</comment>
<name>A0AAN9BTC0_9CAEN</name>
<evidence type="ECO:0000313" key="5">
    <source>
        <dbReference type="EMBL" id="KAK7110984.1"/>
    </source>
</evidence>
<evidence type="ECO:0008006" key="7">
    <source>
        <dbReference type="Google" id="ProtNLM"/>
    </source>
</evidence>
<evidence type="ECO:0000256" key="3">
    <source>
        <dbReference type="SAM" id="Coils"/>
    </source>
</evidence>
<protein>
    <recommendedName>
        <fullName evidence="7">Coiled-coil domain-containing protein 149</fullName>
    </recommendedName>
</protein>
<dbReference type="PANTHER" id="PTHR21682">
    <property type="entry name" value="COILED-COIL DOMAIN-CONTAINING PROTEIN 149"/>
    <property type="match status" value="1"/>
</dbReference>
<feature type="compositionally biased region" description="Basic and acidic residues" evidence="4">
    <location>
        <begin position="565"/>
        <end position="578"/>
    </location>
</feature>
<feature type="compositionally biased region" description="Polar residues" evidence="4">
    <location>
        <begin position="646"/>
        <end position="663"/>
    </location>
</feature>
<proteinExistence type="inferred from homology"/>
<reference evidence="5 6" key="1">
    <citation type="submission" date="2024-02" db="EMBL/GenBank/DDBJ databases">
        <title>Chromosome-scale genome assembly of the rough periwinkle Littorina saxatilis.</title>
        <authorList>
            <person name="De Jode A."/>
            <person name="Faria R."/>
            <person name="Formenti G."/>
            <person name="Sims Y."/>
            <person name="Smith T.P."/>
            <person name="Tracey A."/>
            <person name="Wood J.M.D."/>
            <person name="Zagrodzka Z.B."/>
            <person name="Johannesson K."/>
            <person name="Butlin R.K."/>
            <person name="Leder E.H."/>
        </authorList>
    </citation>
    <scope>NUCLEOTIDE SEQUENCE [LARGE SCALE GENOMIC DNA]</scope>
    <source>
        <strain evidence="5">Snail1</strain>
        <tissue evidence="5">Muscle</tissue>
    </source>
</reference>
<feature type="coiled-coil region" evidence="3">
    <location>
        <begin position="328"/>
        <end position="373"/>
    </location>
</feature>
<feature type="coiled-coil region" evidence="3">
    <location>
        <begin position="41"/>
        <end position="68"/>
    </location>
</feature>
<feature type="compositionally biased region" description="Low complexity" evidence="4">
    <location>
        <begin position="76"/>
        <end position="85"/>
    </location>
</feature>
<sequence length="687" mass="76940">MAADDAAQLSAKYDALITEYQICRKKLESKCEALLILSRELAECRSERDQFKLMAEQLRERYQVLKRQLAGHRPMSPSNDESSSSVDLKEYASAQGQGLAAVLMEYREQNKSLQFEVDDLKQKLHDAQGDIKLLREQIVRSRVGTADEGMTTRYFPAYEREDLVKQLEASREQTLQLERDLQQVIDEKQELVTERDAYRQKYDRLNTELNYILKGDEKGVVDIDALIMNNKYLHERLKQMEEEKVMAMDTASKYKSILEKKKNKGILKVGQSRSGGLIISQKQVQQMMQNGAIVPTPQAMADLQSMCSALLDSANDKSLALSHQRKANKLLGNRVSELEKKLKTLEVAGLWSVSEHMSNLDKLRQECSEVKSEVNMLIPTQKSDSSEASDQQRDTLSDLDLDSDSLPQTPSTGQSPIHEPSNPTNSLFSPTHTPSNPTNSLFSPTHTLSNPTNSLFSPTHTLSNPTNSLFSPTHTLSNPTHRSFSPTNSPASPTHNPSASTHMGLNSTHLLLSGLGEHDMEADLDLLPTKEEVVKHTGEEDLHSLSRDMDHDSLKVLSLDDMDHDSDTEQDHDHNHNDDAEDDEEDSETTESEKSHLLGQSQEDEETVRRLQNFMESVTSKIRDRHLVSGAASHSDDRDSNVAMGTDSQGSGSNRDSLASPTSKHALLQEMSEPTQNDVNDEECVKC</sequence>
<gene>
    <name evidence="5" type="ORF">V1264_014772</name>
</gene>
<comment type="caution">
    <text evidence="5">The sequence shown here is derived from an EMBL/GenBank/DDBJ whole genome shotgun (WGS) entry which is preliminary data.</text>
</comment>
<keyword evidence="2 3" id="KW-0175">Coiled coil</keyword>
<dbReference type="PANTHER" id="PTHR21682:SF2">
    <property type="entry name" value="COILED-COIL DOMAIN-CONTAINING PROTEIN 149"/>
    <property type="match status" value="1"/>
</dbReference>